<organism evidence="1">
    <name type="scientific">marine metagenome</name>
    <dbReference type="NCBI Taxonomy" id="408172"/>
    <lineage>
        <taxon>unclassified sequences</taxon>
        <taxon>metagenomes</taxon>
        <taxon>ecological metagenomes</taxon>
    </lineage>
</organism>
<accession>A0A382TTA3</accession>
<proteinExistence type="predicted"/>
<reference evidence="1" key="1">
    <citation type="submission" date="2018-05" db="EMBL/GenBank/DDBJ databases">
        <authorList>
            <person name="Lanie J.A."/>
            <person name="Ng W.-L."/>
            <person name="Kazmierczak K.M."/>
            <person name="Andrzejewski T.M."/>
            <person name="Davidsen T.M."/>
            <person name="Wayne K.J."/>
            <person name="Tettelin H."/>
            <person name="Glass J.I."/>
            <person name="Rusch D."/>
            <person name="Podicherti R."/>
            <person name="Tsui H.-C.T."/>
            <person name="Winkler M.E."/>
        </authorList>
    </citation>
    <scope>NUCLEOTIDE SEQUENCE</scope>
</reference>
<evidence type="ECO:0008006" key="2">
    <source>
        <dbReference type="Google" id="ProtNLM"/>
    </source>
</evidence>
<dbReference type="PANTHER" id="PTHR47017:SF1">
    <property type="entry name" value="ACYL-COA"/>
    <property type="match status" value="1"/>
</dbReference>
<feature type="non-terminal residue" evidence="1">
    <location>
        <position position="1"/>
    </location>
</feature>
<name>A0A382TTA3_9ZZZZ</name>
<dbReference type="InterPro" id="IPR007434">
    <property type="entry name" value="FemAB-like"/>
</dbReference>
<dbReference type="AlphaFoldDB" id="A0A382TTA3"/>
<sequence>VTGARSWHSTDMTPGLRLNQHNSILELDALSWNQLAGDSPFLRHEFLAALEKTGCVDGETAWQSRHLTVTDHADKLLGALPLYIKYNSLGEYVFDWSWSDSYDTAGLPYYPKLVSAVPFTPTTGRRFLVASELNFSSVVPVLLSGARELADKLNASSLHVLFPTEHERSYLDSKGMMARKGCQFHWHNRGYSHFDDFLSCFTSAKRKKVRRERKRVAEADIQFERMHGNQLSADDWEAVF</sequence>
<dbReference type="PANTHER" id="PTHR47017">
    <property type="entry name" value="ACYL-COA"/>
    <property type="match status" value="1"/>
</dbReference>
<protein>
    <recommendedName>
        <fullName evidence="2">GNAT family N-acetyltransferase</fullName>
    </recommendedName>
</protein>
<dbReference type="EMBL" id="UINC01138990">
    <property type="protein sequence ID" value="SVD25269.1"/>
    <property type="molecule type" value="Genomic_DNA"/>
</dbReference>
<evidence type="ECO:0000313" key="1">
    <source>
        <dbReference type="EMBL" id="SVD25269.1"/>
    </source>
</evidence>
<gene>
    <name evidence="1" type="ORF">METZ01_LOCUS378123</name>
</gene>
<feature type="non-terminal residue" evidence="1">
    <location>
        <position position="240"/>
    </location>
</feature>
<dbReference type="Pfam" id="PF04339">
    <property type="entry name" value="FemAB_like"/>
    <property type="match status" value="1"/>
</dbReference>